<accession>A0A423W6R2</accession>
<reference evidence="2 3" key="1">
    <citation type="submission" date="2015-09" db="EMBL/GenBank/DDBJ databases">
        <title>Host preference determinants of Valsa canker pathogens revealed by comparative genomics.</title>
        <authorList>
            <person name="Yin Z."/>
            <person name="Huang L."/>
        </authorList>
    </citation>
    <scope>NUCLEOTIDE SEQUENCE [LARGE SCALE GENOMIC DNA]</scope>
    <source>
        <strain evidence="2 3">03-1</strain>
    </source>
</reference>
<sequence length="385" mass="42211">MPPKRAASSAAANGPAKKSKTAASSAPASPASKAPKSKRCASANIDASFKLVLQDPVKAYSWICICPPPFATGEDEDDEEDEDESDEEDEEEEDEDEDEEGDGSDASPKKSAKGKAKCDNGKTCICHKPAGDHPDHEWVVTYAGFRKWIGQLSMGPLRCPDAFDMYTYNDQASSWKEQWAICEGLVMFVLGPGSEFFMVEDGERACAVAELIGRLFLTMLARLEREQLLQDQSPEVKNLGLMMALFIRLGSDMVDGSLLEGHEEETVKNSSPKFKFNPSNFPSHILAYANKFAITLQGLSDIDELVAELDTDAKLPSSGEDPWGWEAALKSYSKDHSVKGKIGGDKLDITTWSSAERKQHNFDKKDPLGKKEIDALKSGMVLQIM</sequence>
<feature type="region of interest" description="Disordered" evidence="1">
    <location>
        <begin position="1"/>
        <end position="39"/>
    </location>
</feature>
<keyword evidence="3" id="KW-1185">Reference proteome</keyword>
<comment type="caution">
    <text evidence="2">The sequence shown here is derived from an EMBL/GenBank/DDBJ whole genome shotgun (WGS) entry which is preliminary data.</text>
</comment>
<dbReference type="STRING" id="356882.A0A423W6R2"/>
<dbReference type="EMBL" id="LKEA01000024">
    <property type="protein sequence ID" value="ROV99038.1"/>
    <property type="molecule type" value="Genomic_DNA"/>
</dbReference>
<feature type="compositionally biased region" description="Acidic residues" evidence="1">
    <location>
        <begin position="73"/>
        <end position="103"/>
    </location>
</feature>
<evidence type="ECO:0000313" key="2">
    <source>
        <dbReference type="EMBL" id="ROV99038.1"/>
    </source>
</evidence>
<evidence type="ECO:0000313" key="3">
    <source>
        <dbReference type="Proteomes" id="UP000283895"/>
    </source>
</evidence>
<protein>
    <submittedName>
        <fullName evidence="2">Uncharacterized protein</fullName>
    </submittedName>
</protein>
<feature type="compositionally biased region" description="Low complexity" evidence="1">
    <location>
        <begin position="1"/>
        <end position="34"/>
    </location>
</feature>
<dbReference type="AlphaFoldDB" id="A0A423W6R2"/>
<organism evidence="2 3">
    <name type="scientific">Cytospora schulzeri</name>
    <dbReference type="NCBI Taxonomy" id="448051"/>
    <lineage>
        <taxon>Eukaryota</taxon>
        <taxon>Fungi</taxon>
        <taxon>Dikarya</taxon>
        <taxon>Ascomycota</taxon>
        <taxon>Pezizomycotina</taxon>
        <taxon>Sordariomycetes</taxon>
        <taxon>Sordariomycetidae</taxon>
        <taxon>Diaporthales</taxon>
        <taxon>Cytosporaceae</taxon>
        <taxon>Cytospora</taxon>
    </lineage>
</organism>
<gene>
    <name evidence="2" type="ORF">VMCG_06611</name>
</gene>
<evidence type="ECO:0000256" key="1">
    <source>
        <dbReference type="SAM" id="MobiDB-lite"/>
    </source>
</evidence>
<dbReference type="Proteomes" id="UP000283895">
    <property type="component" value="Unassembled WGS sequence"/>
</dbReference>
<dbReference type="OrthoDB" id="10037289at2759"/>
<name>A0A423W6R2_9PEZI</name>
<feature type="region of interest" description="Disordered" evidence="1">
    <location>
        <begin position="69"/>
        <end position="119"/>
    </location>
</feature>
<proteinExistence type="predicted"/>